<dbReference type="InterPro" id="IPR017853">
    <property type="entry name" value="GH"/>
</dbReference>
<dbReference type="EC" id="3.2.1.22" evidence="2 6"/>
<comment type="caution">
    <text evidence="12">The sequence shown here is derived from an EMBL/GenBank/DDBJ whole genome shotgun (WGS) entry which is preliminary data.</text>
</comment>
<dbReference type="FunFam" id="3.20.20.70:FF:000118">
    <property type="entry name" value="Alpha-galactosidase"/>
    <property type="match status" value="1"/>
</dbReference>
<dbReference type="InterPro" id="IPR013785">
    <property type="entry name" value="Aldolase_TIM"/>
</dbReference>
<dbReference type="InterPro" id="IPR031704">
    <property type="entry name" value="Glyco_hydro_36_N"/>
</dbReference>
<evidence type="ECO:0000256" key="1">
    <source>
        <dbReference type="ARBA" id="ARBA00001255"/>
    </source>
</evidence>
<feature type="chain" id="PRO_5005839375" description="Alpha-galactosidase" evidence="9">
    <location>
        <begin position="26"/>
        <end position="735"/>
    </location>
</feature>
<dbReference type="PANTHER" id="PTHR43053:SF3">
    <property type="entry name" value="ALPHA-GALACTOSIDASE C-RELATED"/>
    <property type="match status" value="1"/>
</dbReference>
<evidence type="ECO:0000256" key="8">
    <source>
        <dbReference type="PIRSR" id="PIRSR005536-2"/>
    </source>
</evidence>
<dbReference type="GO" id="GO:0004557">
    <property type="term" value="F:alpha-galactosidase activity"/>
    <property type="evidence" value="ECO:0007669"/>
    <property type="project" value="UniProtKB-UniRule"/>
</dbReference>
<feature type="binding site" evidence="8">
    <location>
        <begin position="372"/>
        <end position="373"/>
    </location>
    <ligand>
        <name>substrate</name>
    </ligand>
</feature>
<dbReference type="Gene3D" id="2.60.40.1180">
    <property type="entry name" value="Golgi alpha-mannosidase II"/>
    <property type="match status" value="1"/>
</dbReference>
<sequence length="735" mass="81353">MFGSSSSGRLLAALALTSGLVSVGATDPITVNGRSFALNGDNFSYRFHADDDTGDLILDHFGGPATEDGTYPVNIGPVQGWVELIGRQRREYPDLGRGDFRTPAVTIRQTAGYTVSEFQYKSHEVLKGKPALNGLPSTFGDVGDVSTLVVHMYDNYTDVAVDMYYSVFPKYDAIVRSVNITNHGKGEITVEKMASMSVDLPYQDFDMIGLRGDWARDNRRIRRKVDYGIQGHLHNPSLALVSPTTTESQGEAWGFNLIYTGSFSVEVEKGSQSLTRAMLGINPLQLSWPLAPGETLTSPECVAIFSNTGVGGMSRKFHRLYKNHLIRSRFGKETHPILLNSWEGLGFDYNATTIYNLAQETAALGAQLLVLDDGWFGVKYPRLTDNAALGDWEPNPERFPQGLPPFVDDVTSIAVANSSETLEFGLWFEPEMVSPNSSLYHEHPDWAIHAGSYPRTLTRNQLVLNVALPEVQEFIIESLSSILSTSKISYVKWDHNRGLHETPFPGYGHAYMLGMYHVFDTLTSRFPDIRWEGCASGGGRFDGGVLHSFPHIWTSDDTDGLERIFAQFGNSIFYPPSAQGAHISPVPNGNTGRMSSILFRAHVAMMGGSFGFELNPATLSDDDKAEIPGIIAQAKQVAPLVVNGEQWRLDLPEESNWPATMFISEDGSQAVLFLFQVDANIDNSWPFKRLQGLDPKAKYKVDCDQVFSGATLMNIGLQYEFSGDWQSRLVFLERQ</sequence>
<keyword evidence="9" id="KW-0732">Signal</keyword>
<evidence type="ECO:0000256" key="9">
    <source>
        <dbReference type="SAM" id="SignalP"/>
    </source>
</evidence>
<dbReference type="FunFam" id="2.60.40.1180:FF:000028">
    <property type="entry name" value="Alpha-galactosidase"/>
    <property type="match status" value="1"/>
</dbReference>
<evidence type="ECO:0000256" key="7">
    <source>
        <dbReference type="PIRSR" id="PIRSR005536-1"/>
    </source>
</evidence>
<comment type="similarity">
    <text evidence="6">Belongs to the glycosyl hydrolase.</text>
</comment>
<proteinExistence type="inferred from homology"/>
<feature type="binding site" evidence="8">
    <location>
        <position position="459"/>
    </location>
    <ligand>
        <name>substrate</name>
    </ligand>
</feature>
<dbReference type="AlphaFoldDB" id="A0A0M9VWU1"/>
<dbReference type="Pfam" id="PF16874">
    <property type="entry name" value="Glyco_hydro_36C"/>
    <property type="match status" value="1"/>
</dbReference>
<dbReference type="Pfam" id="PF02065">
    <property type="entry name" value="Melibiase"/>
    <property type="match status" value="1"/>
</dbReference>
<gene>
    <name evidence="12" type="ORF">ESCO_001871</name>
</gene>
<keyword evidence="13" id="KW-1185">Reference proteome</keyword>
<evidence type="ECO:0000256" key="2">
    <source>
        <dbReference type="ARBA" id="ARBA00012755"/>
    </source>
</evidence>
<dbReference type="GO" id="GO:0016052">
    <property type="term" value="P:carbohydrate catabolic process"/>
    <property type="evidence" value="ECO:0007669"/>
    <property type="project" value="InterPro"/>
</dbReference>
<evidence type="ECO:0000313" key="13">
    <source>
        <dbReference type="Proteomes" id="UP000053831"/>
    </source>
</evidence>
<evidence type="ECO:0000259" key="10">
    <source>
        <dbReference type="Pfam" id="PF16874"/>
    </source>
</evidence>
<feature type="binding site" evidence="8">
    <location>
        <position position="556"/>
    </location>
    <ligand>
        <name>substrate</name>
    </ligand>
</feature>
<feature type="binding site" evidence="8">
    <location>
        <position position="214"/>
    </location>
    <ligand>
        <name>substrate</name>
    </ligand>
</feature>
<accession>A0A0M9VWU1</accession>
<dbReference type="InterPro" id="IPR038417">
    <property type="entry name" value="Alpga-gal_N_sf"/>
</dbReference>
<feature type="domain" description="Glycosyl hydrolase family 36 N-terminal" evidence="11">
    <location>
        <begin position="85"/>
        <end position="291"/>
    </location>
</feature>
<keyword evidence="3 6" id="KW-0378">Hydrolase</keyword>
<name>A0A0M9VWU1_ESCWE</name>
<dbReference type="Gene3D" id="2.70.98.60">
    <property type="entry name" value="alpha-galactosidase from lactobacil brevis"/>
    <property type="match status" value="1"/>
</dbReference>
<evidence type="ECO:0000256" key="3">
    <source>
        <dbReference type="ARBA" id="ARBA00022801"/>
    </source>
</evidence>
<feature type="binding site" evidence="8">
    <location>
        <position position="534"/>
    </location>
    <ligand>
        <name>substrate</name>
    </ligand>
</feature>
<evidence type="ECO:0000313" key="12">
    <source>
        <dbReference type="EMBL" id="KOS22442.1"/>
    </source>
</evidence>
<dbReference type="Proteomes" id="UP000053831">
    <property type="component" value="Unassembled WGS sequence"/>
</dbReference>
<dbReference type="EMBL" id="LGSR01000006">
    <property type="protein sequence ID" value="KOS22442.1"/>
    <property type="molecule type" value="Genomic_DNA"/>
</dbReference>
<dbReference type="PANTHER" id="PTHR43053">
    <property type="entry name" value="GLYCOSIDASE FAMILY 31"/>
    <property type="match status" value="1"/>
</dbReference>
<keyword evidence="5 6" id="KW-0326">Glycosidase</keyword>
<organism evidence="12 13">
    <name type="scientific">Escovopsis weberi</name>
    <dbReference type="NCBI Taxonomy" id="150374"/>
    <lineage>
        <taxon>Eukaryota</taxon>
        <taxon>Fungi</taxon>
        <taxon>Dikarya</taxon>
        <taxon>Ascomycota</taxon>
        <taxon>Pezizomycotina</taxon>
        <taxon>Sordariomycetes</taxon>
        <taxon>Hypocreomycetidae</taxon>
        <taxon>Hypocreales</taxon>
        <taxon>Hypocreaceae</taxon>
        <taxon>Escovopsis</taxon>
    </lineage>
</organism>
<dbReference type="OrthoDB" id="5795902at2759"/>
<reference evidence="12 13" key="1">
    <citation type="submission" date="2015-07" db="EMBL/GenBank/DDBJ databases">
        <title>The genome of the fungus Escovopsis weberi, a specialized disease agent of ant agriculture.</title>
        <authorList>
            <person name="de Man T.J."/>
            <person name="Stajich J.E."/>
            <person name="Kubicek C.P."/>
            <person name="Chenthamara K."/>
            <person name="Atanasova L."/>
            <person name="Druzhinina I.S."/>
            <person name="Birnbaum S."/>
            <person name="Barribeau S.M."/>
            <person name="Teiling C."/>
            <person name="Suen G."/>
            <person name="Currie C."/>
            <person name="Gerardo N.M."/>
        </authorList>
    </citation>
    <scope>NUCLEOTIDE SEQUENCE [LARGE SCALE GENOMIC DNA]</scope>
</reference>
<dbReference type="STRING" id="150374.A0A0M9VWU1"/>
<feature type="signal peptide" evidence="9">
    <location>
        <begin position="1"/>
        <end position="25"/>
    </location>
</feature>
<evidence type="ECO:0000256" key="4">
    <source>
        <dbReference type="ARBA" id="ARBA00023180"/>
    </source>
</evidence>
<dbReference type="SUPFAM" id="SSF51445">
    <property type="entry name" value="(Trans)glycosidases"/>
    <property type="match status" value="1"/>
</dbReference>
<dbReference type="InterPro" id="IPR002252">
    <property type="entry name" value="Glyco_hydro_36"/>
</dbReference>
<dbReference type="Pfam" id="PF16875">
    <property type="entry name" value="Glyco_hydro_36N"/>
    <property type="match status" value="1"/>
</dbReference>
<feature type="domain" description="Glycosyl hydrolase family 36 C-terminal" evidence="10">
    <location>
        <begin position="657"/>
        <end position="732"/>
    </location>
</feature>
<dbReference type="InterPro" id="IPR013780">
    <property type="entry name" value="Glyco_hydro_b"/>
</dbReference>
<keyword evidence="4" id="KW-0325">Glycoprotein</keyword>
<evidence type="ECO:0000256" key="6">
    <source>
        <dbReference type="PIRNR" id="PIRNR005536"/>
    </source>
</evidence>
<dbReference type="InterPro" id="IPR050985">
    <property type="entry name" value="Alpha-glycosidase_related"/>
</dbReference>
<comment type="catalytic activity">
    <reaction evidence="1 6">
        <text>Hydrolysis of terminal, non-reducing alpha-D-galactose residues in alpha-D-galactosides, including galactose oligosaccharides, galactomannans and galactolipids.</text>
        <dbReference type="EC" id="3.2.1.22"/>
    </reaction>
</comment>
<protein>
    <recommendedName>
        <fullName evidence="2 6">Alpha-galactosidase</fullName>
        <ecNumber evidence="2 6">3.2.1.22</ecNumber>
    </recommendedName>
</protein>
<evidence type="ECO:0000256" key="5">
    <source>
        <dbReference type="ARBA" id="ARBA00023295"/>
    </source>
</evidence>
<dbReference type="Gene3D" id="3.20.20.70">
    <property type="entry name" value="Aldolase class I"/>
    <property type="match status" value="1"/>
</dbReference>
<feature type="active site" description="Proton donor" evidence="7">
    <location>
        <position position="556"/>
    </location>
</feature>
<dbReference type="CDD" id="cd14791">
    <property type="entry name" value="GH36"/>
    <property type="match status" value="1"/>
</dbReference>
<comment type="function">
    <text evidence="6">Hydrolyzes a variety of simple alpha-D-galactoside as well as more complex molecules such as oligosaccharides and polysaccharides.</text>
</comment>
<feature type="active site" description="Nucleophile" evidence="7">
    <location>
        <position position="494"/>
    </location>
</feature>
<dbReference type="PIRSF" id="PIRSF005536">
    <property type="entry name" value="Agal"/>
    <property type="match status" value="1"/>
</dbReference>
<feature type="binding site" evidence="8">
    <location>
        <begin position="492"/>
        <end position="496"/>
    </location>
    <ligand>
        <name>substrate</name>
    </ligand>
</feature>
<dbReference type="PRINTS" id="PR00743">
    <property type="entry name" value="GLHYDRLASE36"/>
</dbReference>
<evidence type="ECO:0000259" key="11">
    <source>
        <dbReference type="Pfam" id="PF16875"/>
    </source>
</evidence>
<dbReference type="InterPro" id="IPR031705">
    <property type="entry name" value="Glyco_hydro_36_C"/>
</dbReference>